<name>I1H2A8_BRADI</name>
<evidence type="ECO:0000313" key="2">
    <source>
        <dbReference type="EnsemblPlants" id="KQK20185"/>
    </source>
</evidence>
<dbReference type="eggNOG" id="ENOG502S3QH">
    <property type="taxonomic scope" value="Eukaryota"/>
</dbReference>
<dbReference type="PANTHER" id="PTHR48204:SF1">
    <property type="entry name" value="OS07G0265100 PROTEIN"/>
    <property type="match status" value="1"/>
</dbReference>
<reference evidence="1" key="2">
    <citation type="submission" date="2017-06" db="EMBL/GenBank/DDBJ databases">
        <title>WGS assembly of Brachypodium distachyon.</title>
        <authorList>
            <consortium name="The International Brachypodium Initiative"/>
            <person name="Lucas S."/>
            <person name="Harmon-Smith M."/>
            <person name="Lail K."/>
            <person name="Tice H."/>
            <person name="Grimwood J."/>
            <person name="Bruce D."/>
            <person name="Barry K."/>
            <person name="Shu S."/>
            <person name="Lindquist E."/>
            <person name="Wang M."/>
            <person name="Pitluck S."/>
            <person name="Vogel J.P."/>
            <person name="Garvin D.F."/>
            <person name="Mockler T.C."/>
            <person name="Schmutz J."/>
            <person name="Rokhsar D."/>
            <person name="Bevan M.W."/>
        </authorList>
    </citation>
    <scope>NUCLEOTIDE SEQUENCE</scope>
    <source>
        <strain evidence="1">Bd21</strain>
    </source>
</reference>
<dbReference type="GeneID" id="100834430"/>
<dbReference type="KEGG" id="bdi:100834430"/>
<protein>
    <submittedName>
        <fullName evidence="1 2">Uncharacterized protein</fullName>
    </submittedName>
</protein>
<dbReference type="EnsemblPlants" id="KQK20185">
    <property type="protein sequence ID" value="KQK20185"/>
    <property type="gene ID" value="BRADI_1g53027v3"/>
</dbReference>
<dbReference type="AlphaFoldDB" id="I1H2A8"/>
<proteinExistence type="predicted"/>
<reference evidence="1 2" key="1">
    <citation type="journal article" date="2010" name="Nature">
        <title>Genome sequencing and analysis of the model grass Brachypodium distachyon.</title>
        <authorList>
            <consortium name="International Brachypodium Initiative"/>
        </authorList>
    </citation>
    <scope>NUCLEOTIDE SEQUENCE [LARGE SCALE GENOMIC DNA]</scope>
    <source>
        <strain evidence="1">Bd21</strain>
        <strain evidence="2">cv. Bd21</strain>
    </source>
</reference>
<evidence type="ECO:0000313" key="3">
    <source>
        <dbReference type="Proteomes" id="UP000008810"/>
    </source>
</evidence>
<dbReference type="PANTHER" id="PTHR48204">
    <property type="entry name" value="OS07G0265100 PROTEIN"/>
    <property type="match status" value="1"/>
</dbReference>
<keyword evidence="3" id="KW-1185">Reference proteome</keyword>
<accession>I1H2A8</accession>
<dbReference type="HOGENOM" id="CLU_142542_0_0_1"/>
<dbReference type="Proteomes" id="UP000008810">
    <property type="component" value="Chromosome 1"/>
</dbReference>
<dbReference type="Gramene" id="KQK20185">
    <property type="protein sequence ID" value="KQK20185"/>
    <property type="gene ID" value="BRADI_1g53027v3"/>
</dbReference>
<dbReference type="STRING" id="15368.I1H2A8"/>
<evidence type="ECO:0000313" key="1">
    <source>
        <dbReference type="EMBL" id="KQK20185.1"/>
    </source>
</evidence>
<reference evidence="2" key="3">
    <citation type="submission" date="2018-08" db="UniProtKB">
        <authorList>
            <consortium name="EnsemblPlants"/>
        </authorList>
    </citation>
    <scope>IDENTIFICATION</scope>
    <source>
        <strain evidence="2">cv. Bd21</strain>
    </source>
</reference>
<organism evidence="1">
    <name type="scientific">Brachypodium distachyon</name>
    <name type="common">Purple false brome</name>
    <name type="synonym">Trachynia distachya</name>
    <dbReference type="NCBI Taxonomy" id="15368"/>
    <lineage>
        <taxon>Eukaryota</taxon>
        <taxon>Viridiplantae</taxon>
        <taxon>Streptophyta</taxon>
        <taxon>Embryophyta</taxon>
        <taxon>Tracheophyta</taxon>
        <taxon>Spermatophyta</taxon>
        <taxon>Magnoliopsida</taxon>
        <taxon>Liliopsida</taxon>
        <taxon>Poales</taxon>
        <taxon>Poaceae</taxon>
        <taxon>BOP clade</taxon>
        <taxon>Pooideae</taxon>
        <taxon>Stipodae</taxon>
        <taxon>Brachypodieae</taxon>
        <taxon>Brachypodium</taxon>
    </lineage>
</organism>
<gene>
    <name evidence="2" type="primary">LOC100834430</name>
    <name evidence="1" type="ORF">BRADI_1g53027v3</name>
</gene>
<dbReference type="OMA" id="CSTHSAF"/>
<dbReference type="EMBL" id="CM000880">
    <property type="protein sequence ID" value="KQK20185.1"/>
    <property type="molecule type" value="Genomic_DNA"/>
</dbReference>
<sequence length="136" mass="15279">MAAAEPSPSAPPPPDFRRRQRRLVFDRRYGWIFDEWTDPGVDALSGGRGTFCILPMAQLLMNAAASSVNYAADSVSTALKRPGNFSPVAYLPHQVLHRRRHQTWCRELEQSGVIADVKLVPCRTHCTLECLCNNRD</sequence>
<dbReference type="RefSeq" id="XP_003557315.1">
    <property type="nucleotide sequence ID" value="XM_003557267.4"/>
</dbReference>
<dbReference type="OrthoDB" id="1891930at2759"/>